<comment type="caution">
    <text evidence="12">The sequence shown here is derived from an EMBL/GenBank/DDBJ whole genome shotgun (WGS) entry which is preliminary data.</text>
</comment>
<keyword evidence="4 9" id="KW-0812">Transmembrane</keyword>
<dbReference type="Pfam" id="PF00005">
    <property type="entry name" value="ABC_tran"/>
    <property type="match status" value="1"/>
</dbReference>
<dbReference type="AlphaFoldDB" id="D6TVY4"/>
<name>D6TVY4_KTERA</name>
<evidence type="ECO:0000313" key="13">
    <source>
        <dbReference type="Proteomes" id="UP000004508"/>
    </source>
</evidence>
<proteinExistence type="predicted"/>
<keyword evidence="13" id="KW-1185">Reference proteome</keyword>
<sequence length="598" mass="66829">MKLWQFLLSLKARNSPPRVTSRQYLTLLRTYLGPQRLRVAVMALLLFASIAMQLLGPQIIRVFIDAFQRGATQQVLTLTALLYLGVAIGGRLVSALAAYFCEDVGWRATNWLREDLTRHCLNLDRTFHSSYTPGELIERVDGNVDSLANFFSRFMVLVLGNALLVLGILVLMARENAWLGIVMGAYLVISIIAYVRVQKFAIPYYKKHQQAEAVLSGFWGELLASLEDIASSGAAPYILRRYVQLQRQENTAEIKRTFYWTSFEVSGLAIEVVSMIFALIISVYLFVHGSITLGTLVLLLSYNSLMLDYTFELTEQFSALQEATASIERINEIYHTASQVPDGPGVSFPTGALDIAFEEVAFHYESAQPVLRDISFEVPAGMAVGLIGRSGSGKTSLTRLLMRFYDPVVGSICLGGQDLRQAWLEDLRQRVGLVTQEVQLFRATLRENLTFFDERIDDERILAAITQLGLYDWYMRLPEGLDTPLASNGAGLSAGEAQLLACIRVFLKDPQLIILDEATSRLDPATERLITQATERLLRGRTALIIAHRLSTVERVERIMVLEAGQIVEYGSRADLAGDPASRYARLLQMTHPEELLA</sequence>
<dbReference type="InterPro" id="IPR039421">
    <property type="entry name" value="Type_1_exporter"/>
</dbReference>
<evidence type="ECO:0000256" key="4">
    <source>
        <dbReference type="ARBA" id="ARBA00022692"/>
    </source>
</evidence>
<dbReference type="OrthoDB" id="9769895at2"/>
<dbReference type="GO" id="GO:0005524">
    <property type="term" value="F:ATP binding"/>
    <property type="evidence" value="ECO:0007669"/>
    <property type="project" value="UniProtKB-KW"/>
</dbReference>
<dbReference type="STRING" id="485913.Krac_5398"/>
<evidence type="ECO:0000256" key="7">
    <source>
        <dbReference type="ARBA" id="ARBA00022989"/>
    </source>
</evidence>
<dbReference type="Proteomes" id="UP000004508">
    <property type="component" value="Unassembled WGS sequence"/>
</dbReference>
<keyword evidence="5" id="KW-0547">Nucleotide-binding</keyword>
<feature type="domain" description="ABC transporter" evidence="10">
    <location>
        <begin position="355"/>
        <end position="589"/>
    </location>
</feature>
<dbReference type="FunFam" id="3.40.50.300:FF:000299">
    <property type="entry name" value="ABC transporter ATP-binding protein/permease"/>
    <property type="match status" value="1"/>
</dbReference>
<accession>D6TVY4</accession>
<evidence type="ECO:0000256" key="5">
    <source>
        <dbReference type="ARBA" id="ARBA00022741"/>
    </source>
</evidence>
<dbReference type="InterPro" id="IPR027417">
    <property type="entry name" value="P-loop_NTPase"/>
</dbReference>
<dbReference type="InParanoid" id="D6TVY4"/>
<keyword evidence="6" id="KW-0067">ATP-binding</keyword>
<evidence type="ECO:0000256" key="6">
    <source>
        <dbReference type="ARBA" id="ARBA00022840"/>
    </source>
</evidence>
<feature type="transmembrane region" description="Helical" evidence="9">
    <location>
        <begin position="272"/>
        <end position="300"/>
    </location>
</feature>
<dbReference type="InterPro" id="IPR003439">
    <property type="entry name" value="ABC_transporter-like_ATP-bd"/>
</dbReference>
<evidence type="ECO:0000313" key="12">
    <source>
        <dbReference type="EMBL" id="EFH84367.1"/>
    </source>
</evidence>
<dbReference type="PANTHER" id="PTHR43394:SF1">
    <property type="entry name" value="ATP-BINDING CASSETTE SUB-FAMILY B MEMBER 10, MITOCHONDRIAL"/>
    <property type="match status" value="1"/>
</dbReference>
<dbReference type="GO" id="GO:0016887">
    <property type="term" value="F:ATP hydrolysis activity"/>
    <property type="evidence" value="ECO:0007669"/>
    <property type="project" value="InterPro"/>
</dbReference>
<dbReference type="PROSITE" id="PS50929">
    <property type="entry name" value="ABC_TM1F"/>
    <property type="match status" value="1"/>
</dbReference>
<keyword evidence="3" id="KW-1003">Cell membrane</keyword>
<dbReference type="SMART" id="SM00382">
    <property type="entry name" value="AAA"/>
    <property type="match status" value="1"/>
</dbReference>
<dbReference type="SUPFAM" id="SSF52540">
    <property type="entry name" value="P-loop containing nucleoside triphosphate hydrolases"/>
    <property type="match status" value="1"/>
</dbReference>
<reference evidence="12 13" key="1">
    <citation type="journal article" date="2011" name="Stand. Genomic Sci.">
        <title>Non-contiguous finished genome sequence and contextual data of the filamentous soil bacterium Ktedonobacter racemifer type strain (SOSP1-21).</title>
        <authorList>
            <person name="Chang Y.J."/>
            <person name="Land M."/>
            <person name="Hauser L."/>
            <person name="Chertkov O."/>
            <person name="Del Rio T.G."/>
            <person name="Nolan M."/>
            <person name="Copeland A."/>
            <person name="Tice H."/>
            <person name="Cheng J.F."/>
            <person name="Lucas S."/>
            <person name="Han C."/>
            <person name="Goodwin L."/>
            <person name="Pitluck S."/>
            <person name="Ivanova N."/>
            <person name="Ovchinikova G."/>
            <person name="Pati A."/>
            <person name="Chen A."/>
            <person name="Palaniappan K."/>
            <person name="Mavromatis K."/>
            <person name="Liolios K."/>
            <person name="Brettin T."/>
            <person name="Fiebig A."/>
            <person name="Rohde M."/>
            <person name="Abt B."/>
            <person name="Goker M."/>
            <person name="Detter J.C."/>
            <person name="Woyke T."/>
            <person name="Bristow J."/>
            <person name="Eisen J.A."/>
            <person name="Markowitz V."/>
            <person name="Hugenholtz P."/>
            <person name="Kyrpides N.C."/>
            <person name="Klenk H.P."/>
            <person name="Lapidus A."/>
        </authorList>
    </citation>
    <scope>NUCLEOTIDE SEQUENCE [LARGE SCALE GENOMIC DNA]</scope>
    <source>
        <strain evidence="13">DSM 44963</strain>
    </source>
</reference>
<dbReference type="CDD" id="cd07346">
    <property type="entry name" value="ABC_6TM_exporters"/>
    <property type="match status" value="1"/>
</dbReference>
<dbReference type="GO" id="GO:0005886">
    <property type="term" value="C:plasma membrane"/>
    <property type="evidence" value="ECO:0007669"/>
    <property type="project" value="UniProtKB-SubCell"/>
</dbReference>
<dbReference type="GO" id="GO:0015421">
    <property type="term" value="F:ABC-type oligopeptide transporter activity"/>
    <property type="evidence" value="ECO:0007669"/>
    <property type="project" value="TreeGrafter"/>
</dbReference>
<gene>
    <name evidence="12" type="ORF">Krac_5398</name>
</gene>
<keyword evidence="2" id="KW-0813">Transport</keyword>
<organism evidence="12 13">
    <name type="scientific">Ktedonobacter racemifer DSM 44963</name>
    <dbReference type="NCBI Taxonomy" id="485913"/>
    <lineage>
        <taxon>Bacteria</taxon>
        <taxon>Bacillati</taxon>
        <taxon>Chloroflexota</taxon>
        <taxon>Ktedonobacteria</taxon>
        <taxon>Ktedonobacterales</taxon>
        <taxon>Ktedonobacteraceae</taxon>
        <taxon>Ktedonobacter</taxon>
    </lineage>
</organism>
<evidence type="ECO:0000256" key="3">
    <source>
        <dbReference type="ARBA" id="ARBA00022475"/>
    </source>
</evidence>
<feature type="domain" description="ABC transmembrane type-1" evidence="11">
    <location>
        <begin position="40"/>
        <end position="322"/>
    </location>
</feature>
<comment type="subcellular location">
    <subcellularLocation>
        <location evidence="1">Cell membrane</location>
        <topology evidence="1">Multi-pass membrane protein</topology>
    </subcellularLocation>
</comment>
<dbReference type="InterPro" id="IPR003593">
    <property type="entry name" value="AAA+_ATPase"/>
</dbReference>
<feature type="transmembrane region" description="Helical" evidence="9">
    <location>
        <begin position="38"/>
        <end position="63"/>
    </location>
</feature>
<dbReference type="InterPro" id="IPR036640">
    <property type="entry name" value="ABC1_TM_sf"/>
</dbReference>
<dbReference type="PROSITE" id="PS50893">
    <property type="entry name" value="ABC_TRANSPORTER_2"/>
    <property type="match status" value="1"/>
</dbReference>
<evidence type="ECO:0000256" key="9">
    <source>
        <dbReference type="SAM" id="Phobius"/>
    </source>
</evidence>
<feature type="transmembrane region" description="Helical" evidence="9">
    <location>
        <begin position="75"/>
        <end position="100"/>
    </location>
</feature>
<feature type="transmembrane region" description="Helical" evidence="9">
    <location>
        <begin position="150"/>
        <end position="171"/>
    </location>
</feature>
<evidence type="ECO:0000259" key="10">
    <source>
        <dbReference type="PROSITE" id="PS50893"/>
    </source>
</evidence>
<dbReference type="eggNOG" id="COG1132">
    <property type="taxonomic scope" value="Bacteria"/>
</dbReference>
<evidence type="ECO:0000256" key="2">
    <source>
        <dbReference type="ARBA" id="ARBA00022448"/>
    </source>
</evidence>
<dbReference type="Gene3D" id="3.40.50.300">
    <property type="entry name" value="P-loop containing nucleotide triphosphate hydrolases"/>
    <property type="match status" value="1"/>
</dbReference>
<feature type="transmembrane region" description="Helical" evidence="9">
    <location>
        <begin position="178"/>
        <end position="197"/>
    </location>
</feature>
<keyword evidence="7 9" id="KW-1133">Transmembrane helix</keyword>
<dbReference type="SUPFAM" id="SSF90123">
    <property type="entry name" value="ABC transporter transmembrane region"/>
    <property type="match status" value="1"/>
</dbReference>
<dbReference type="InterPro" id="IPR011527">
    <property type="entry name" value="ABC1_TM_dom"/>
</dbReference>
<dbReference type="PANTHER" id="PTHR43394">
    <property type="entry name" value="ATP-DEPENDENT PERMEASE MDL1, MITOCHONDRIAL"/>
    <property type="match status" value="1"/>
</dbReference>
<evidence type="ECO:0000256" key="8">
    <source>
        <dbReference type="ARBA" id="ARBA00023136"/>
    </source>
</evidence>
<evidence type="ECO:0000259" key="11">
    <source>
        <dbReference type="PROSITE" id="PS50929"/>
    </source>
</evidence>
<dbReference type="RefSeq" id="WP_007915829.1">
    <property type="nucleotide sequence ID" value="NZ_ADVG01000003.1"/>
</dbReference>
<protein>
    <submittedName>
        <fullName evidence="12">ABC transporter related protein</fullName>
    </submittedName>
</protein>
<keyword evidence="8 9" id="KW-0472">Membrane</keyword>
<dbReference type="Pfam" id="PF00664">
    <property type="entry name" value="ABC_membrane"/>
    <property type="match status" value="1"/>
</dbReference>
<dbReference type="EMBL" id="ADVG01000003">
    <property type="protein sequence ID" value="EFH84367.1"/>
    <property type="molecule type" value="Genomic_DNA"/>
</dbReference>
<evidence type="ECO:0000256" key="1">
    <source>
        <dbReference type="ARBA" id="ARBA00004651"/>
    </source>
</evidence>
<dbReference type="Gene3D" id="1.20.1560.10">
    <property type="entry name" value="ABC transporter type 1, transmembrane domain"/>
    <property type="match status" value="1"/>
</dbReference>